<reference evidence="2" key="1">
    <citation type="submission" date="2025-08" db="UniProtKB">
        <authorList>
            <consortium name="RefSeq"/>
        </authorList>
    </citation>
    <scope>IDENTIFICATION</scope>
    <source>
        <tissue evidence="2">Whole insect</tissue>
    </source>
</reference>
<dbReference type="AlphaFoldDB" id="A0A6P7GRF1"/>
<dbReference type="GO" id="GO:0030286">
    <property type="term" value="C:dynein complex"/>
    <property type="evidence" value="ECO:0007669"/>
    <property type="project" value="InterPro"/>
</dbReference>
<feature type="domain" description="Dynein heavy chain C-terminal" evidence="1">
    <location>
        <begin position="165"/>
        <end position="430"/>
    </location>
</feature>
<dbReference type="Gene3D" id="3.10.490.20">
    <property type="match status" value="1"/>
</dbReference>
<dbReference type="FunFam" id="3.10.490.20:FF:000002">
    <property type="entry name" value="Dynein axonemal heavy chain 17"/>
    <property type="match status" value="1"/>
</dbReference>
<proteinExistence type="predicted"/>
<dbReference type="Pfam" id="PF18199">
    <property type="entry name" value="Dynein_C"/>
    <property type="match status" value="1"/>
</dbReference>
<gene>
    <name evidence="2" type="primary">LOC114345499</name>
</gene>
<dbReference type="InParanoid" id="A0A6P7GRF1"/>
<dbReference type="InterPro" id="IPR042219">
    <property type="entry name" value="AAA_lid_11_sf"/>
</dbReference>
<evidence type="ECO:0000259" key="1">
    <source>
        <dbReference type="Pfam" id="PF18199"/>
    </source>
</evidence>
<dbReference type="InterPro" id="IPR043160">
    <property type="entry name" value="Dynein_C_barrel"/>
</dbReference>
<dbReference type="PANTHER" id="PTHR46961">
    <property type="entry name" value="DYNEIN HEAVY CHAIN 1, AXONEMAL-LIKE PROTEIN"/>
    <property type="match status" value="1"/>
</dbReference>
<organism evidence="2">
    <name type="scientific">Diabrotica virgifera virgifera</name>
    <name type="common">western corn rootworm</name>
    <dbReference type="NCBI Taxonomy" id="50390"/>
    <lineage>
        <taxon>Eukaryota</taxon>
        <taxon>Metazoa</taxon>
        <taxon>Ecdysozoa</taxon>
        <taxon>Arthropoda</taxon>
        <taxon>Hexapoda</taxon>
        <taxon>Insecta</taxon>
        <taxon>Pterygota</taxon>
        <taxon>Neoptera</taxon>
        <taxon>Endopterygota</taxon>
        <taxon>Coleoptera</taxon>
        <taxon>Polyphaga</taxon>
        <taxon>Cucujiformia</taxon>
        <taxon>Chrysomeloidea</taxon>
        <taxon>Chrysomelidae</taxon>
        <taxon>Galerucinae</taxon>
        <taxon>Diabroticina</taxon>
        <taxon>Diabroticites</taxon>
        <taxon>Diabrotica</taxon>
    </lineage>
</organism>
<dbReference type="PANTHER" id="PTHR46961:SF16">
    <property type="entry name" value="DYNEIN AXONEMAL HEAVY CHAIN 17-RELATED"/>
    <property type="match status" value="1"/>
</dbReference>
<dbReference type="InterPro" id="IPR026983">
    <property type="entry name" value="DHC"/>
</dbReference>
<sequence>MITDCLCRGSNPDALAYEASIKPLRYGWSEFNGILESSIKITNEPPTGMQANIHKALSNFNQETLEQCGKEAEFKVILFSLCYFHAVVAERRKFGPQGWNKIYPFNVGDLTISVFVLYNYLEANSKVPWEDLRYLFGEIMYGGHITDDWDRRLCITYLEELMQPDLVKQMVDEMLEKLPEDFNMAEIMGKVEERTPYVIVAFQECERMNYLTAEIKRSLKELELGIKGELTITSDMEDLENALFLDQVPPVWALRAYPSLLGLSSWFVDLLLRIRELETWSTDFVLPASVWLGGFFNPQSLLTAIMQSTARRNELPLDKMCLQCDVTKKQKEEFTSAPRDGAYIHGLHMEGARWDVQTGIIVDSRLKELFPSMPVINVRAITQDKQDLRNMYECPVYKTRTRGPTYVWTFNLKIKDKPAKWTLAGVALLLQI</sequence>
<dbReference type="Gene3D" id="1.10.8.720">
    <property type="entry name" value="Region D6 of dynein motor"/>
    <property type="match status" value="1"/>
</dbReference>
<dbReference type="RefSeq" id="XP_028152119.1">
    <property type="nucleotide sequence ID" value="XM_028296318.1"/>
</dbReference>
<dbReference type="GO" id="GO:0007018">
    <property type="term" value="P:microtubule-based movement"/>
    <property type="evidence" value="ECO:0007669"/>
    <property type="project" value="InterPro"/>
</dbReference>
<accession>A0A6P7GRF1</accession>
<evidence type="ECO:0000313" key="2">
    <source>
        <dbReference type="RefSeq" id="XP_028152119.1"/>
    </source>
</evidence>
<dbReference type="FunFam" id="1.10.8.720:FF:000002">
    <property type="entry name" value="Dynein heavy chain 9, axonemal"/>
    <property type="match status" value="1"/>
</dbReference>
<name>A0A6P7GRF1_DIAVI</name>
<dbReference type="InterPro" id="IPR041228">
    <property type="entry name" value="Dynein_C"/>
</dbReference>
<protein>
    <submittedName>
        <fullName evidence="2">Dynein beta chain, ciliary-like</fullName>
    </submittedName>
</protein>
<dbReference type="GO" id="GO:0045505">
    <property type="term" value="F:dynein intermediate chain binding"/>
    <property type="evidence" value="ECO:0007669"/>
    <property type="project" value="InterPro"/>
</dbReference>
<dbReference type="GO" id="GO:0051959">
    <property type="term" value="F:dynein light intermediate chain binding"/>
    <property type="evidence" value="ECO:0007669"/>
    <property type="project" value="InterPro"/>
</dbReference>